<gene>
    <name evidence="4" type="ORF">CHH61_01445</name>
</gene>
<dbReference type="AlphaFoldDB" id="A0A268S5K6"/>
<dbReference type="GO" id="GO:0003677">
    <property type="term" value="F:DNA binding"/>
    <property type="evidence" value="ECO:0007669"/>
    <property type="project" value="UniProtKB-KW"/>
</dbReference>
<dbReference type="SMART" id="SM00422">
    <property type="entry name" value="HTH_MERR"/>
    <property type="match status" value="1"/>
</dbReference>
<sequence length="284" mass="33345">MILFIEMKLLACDVTLQVTIGERGGNRMEMTISMFAKKVGTTVRTLRYYDQIGLLTPERQNENGHKLYTRKEWERYQQIQVFKHLGFSLADMKERLTTSTWSAREMLVAQKNMLEQKKRELEEVLATIRRAEALYDLEGIEEEDLDDLLFVLLDAFRLEKRQKDALIAHFPESPLSELFDYDEDPDVQLEIDKQGAYFYKRMKNALHNGVDPGAEEVQSYVKELFSSFPMKSVPNVVDELGDIEAFFVEHERLFFILFPERLQKYMDEAMEVYFRNESGEEDGT</sequence>
<dbReference type="InterPro" id="IPR009061">
    <property type="entry name" value="DNA-bd_dom_put_sf"/>
</dbReference>
<dbReference type="GO" id="GO:0003700">
    <property type="term" value="F:DNA-binding transcription factor activity"/>
    <property type="evidence" value="ECO:0007669"/>
    <property type="project" value="InterPro"/>
</dbReference>
<keyword evidence="1" id="KW-0238">DNA-binding</keyword>
<dbReference type="CDD" id="cd01106">
    <property type="entry name" value="HTH_TipAL-Mta"/>
    <property type="match status" value="1"/>
</dbReference>
<dbReference type="Proteomes" id="UP000216133">
    <property type="component" value="Unassembled WGS sequence"/>
</dbReference>
<dbReference type="SUPFAM" id="SSF46955">
    <property type="entry name" value="Putative DNA-binding domain"/>
    <property type="match status" value="1"/>
</dbReference>
<dbReference type="PROSITE" id="PS50937">
    <property type="entry name" value="HTH_MERR_2"/>
    <property type="match status" value="1"/>
</dbReference>
<keyword evidence="2" id="KW-0175">Coiled coil</keyword>
<feature type="domain" description="HTH merR-type" evidence="3">
    <location>
        <begin position="29"/>
        <end position="98"/>
    </location>
</feature>
<dbReference type="PANTHER" id="PTHR30204:SF96">
    <property type="entry name" value="CHROMOSOME-ANCHORING PROTEIN RACA"/>
    <property type="match status" value="1"/>
</dbReference>
<dbReference type="InterPro" id="IPR000551">
    <property type="entry name" value="MerR-type_HTH_dom"/>
</dbReference>
<reference evidence="4 5" key="1">
    <citation type="submission" date="2017-07" db="EMBL/GenBank/DDBJ databases">
        <title>Isolation and whole genome analysis of endospore-forming bacteria from heroin.</title>
        <authorList>
            <person name="Kalinowski J."/>
            <person name="Ahrens B."/>
            <person name="Al-Dilaimi A."/>
            <person name="Winkler A."/>
            <person name="Wibberg D."/>
            <person name="Schleenbecker U."/>
            <person name="Ruckert C."/>
            <person name="Wolfel R."/>
            <person name="Grass G."/>
        </authorList>
    </citation>
    <scope>NUCLEOTIDE SEQUENCE [LARGE SCALE GENOMIC DNA]</scope>
    <source>
        <strain evidence="4 5">7523-2</strain>
    </source>
</reference>
<feature type="coiled-coil region" evidence="2">
    <location>
        <begin position="104"/>
        <end position="134"/>
    </location>
</feature>
<evidence type="ECO:0000313" key="5">
    <source>
        <dbReference type="Proteomes" id="UP000216133"/>
    </source>
</evidence>
<name>A0A268S5K6_SHOCL</name>
<comment type="caution">
    <text evidence="4">The sequence shown here is derived from an EMBL/GenBank/DDBJ whole genome shotgun (WGS) entry which is preliminary data.</text>
</comment>
<dbReference type="EMBL" id="NPBS01000008">
    <property type="protein sequence ID" value="PAF27770.1"/>
    <property type="molecule type" value="Genomic_DNA"/>
</dbReference>
<dbReference type="InterPro" id="IPR047057">
    <property type="entry name" value="MerR_fam"/>
</dbReference>
<evidence type="ECO:0000313" key="4">
    <source>
        <dbReference type="EMBL" id="PAF27770.1"/>
    </source>
</evidence>
<dbReference type="PANTHER" id="PTHR30204">
    <property type="entry name" value="REDOX-CYCLING DRUG-SENSING TRANSCRIPTIONAL ACTIVATOR SOXR"/>
    <property type="match status" value="1"/>
</dbReference>
<evidence type="ECO:0000256" key="1">
    <source>
        <dbReference type="ARBA" id="ARBA00023125"/>
    </source>
</evidence>
<dbReference type="Gene3D" id="1.10.1660.10">
    <property type="match status" value="1"/>
</dbReference>
<accession>A0A268S5K6</accession>
<evidence type="ECO:0000259" key="3">
    <source>
        <dbReference type="PROSITE" id="PS50937"/>
    </source>
</evidence>
<protein>
    <recommendedName>
        <fullName evidence="3">HTH merR-type domain-containing protein</fullName>
    </recommendedName>
</protein>
<organism evidence="4 5">
    <name type="scientific">Shouchella clausii</name>
    <name type="common">Alkalihalobacillus clausii</name>
    <dbReference type="NCBI Taxonomy" id="79880"/>
    <lineage>
        <taxon>Bacteria</taxon>
        <taxon>Bacillati</taxon>
        <taxon>Bacillota</taxon>
        <taxon>Bacilli</taxon>
        <taxon>Bacillales</taxon>
        <taxon>Bacillaceae</taxon>
        <taxon>Shouchella</taxon>
    </lineage>
</organism>
<dbReference type="Pfam" id="PF13411">
    <property type="entry name" value="MerR_1"/>
    <property type="match status" value="1"/>
</dbReference>
<dbReference type="PRINTS" id="PR00040">
    <property type="entry name" value="HTHMERR"/>
</dbReference>
<evidence type="ECO:0000256" key="2">
    <source>
        <dbReference type="SAM" id="Coils"/>
    </source>
</evidence>
<proteinExistence type="predicted"/>